<keyword evidence="2" id="KW-1185">Reference proteome</keyword>
<evidence type="ECO:0000313" key="2">
    <source>
        <dbReference type="Proteomes" id="UP000729402"/>
    </source>
</evidence>
<reference evidence="1" key="2">
    <citation type="submission" date="2021-02" db="EMBL/GenBank/DDBJ databases">
        <authorList>
            <person name="Kimball J.A."/>
            <person name="Haas M.W."/>
            <person name="Macchietto M."/>
            <person name="Kono T."/>
            <person name="Duquette J."/>
            <person name="Shao M."/>
        </authorList>
    </citation>
    <scope>NUCLEOTIDE SEQUENCE</scope>
    <source>
        <tissue evidence="1">Fresh leaf tissue</tissue>
    </source>
</reference>
<accession>A0A8J5V4P9</accession>
<name>A0A8J5V4P9_ZIZPA</name>
<organism evidence="1 2">
    <name type="scientific">Zizania palustris</name>
    <name type="common">Northern wild rice</name>
    <dbReference type="NCBI Taxonomy" id="103762"/>
    <lineage>
        <taxon>Eukaryota</taxon>
        <taxon>Viridiplantae</taxon>
        <taxon>Streptophyta</taxon>
        <taxon>Embryophyta</taxon>
        <taxon>Tracheophyta</taxon>
        <taxon>Spermatophyta</taxon>
        <taxon>Magnoliopsida</taxon>
        <taxon>Liliopsida</taxon>
        <taxon>Poales</taxon>
        <taxon>Poaceae</taxon>
        <taxon>BOP clade</taxon>
        <taxon>Oryzoideae</taxon>
        <taxon>Oryzeae</taxon>
        <taxon>Zizaniinae</taxon>
        <taxon>Zizania</taxon>
    </lineage>
</organism>
<protein>
    <submittedName>
        <fullName evidence="1">Uncharacterized protein</fullName>
    </submittedName>
</protein>
<proteinExistence type="predicted"/>
<dbReference type="AlphaFoldDB" id="A0A8J5V4P9"/>
<comment type="caution">
    <text evidence="1">The sequence shown here is derived from an EMBL/GenBank/DDBJ whole genome shotgun (WGS) entry which is preliminary data.</text>
</comment>
<dbReference type="EMBL" id="JAAALK010000287">
    <property type="protein sequence ID" value="KAG8059267.1"/>
    <property type="molecule type" value="Genomic_DNA"/>
</dbReference>
<reference evidence="1" key="1">
    <citation type="journal article" date="2021" name="bioRxiv">
        <title>Whole Genome Assembly and Annotation of Northern Wild Rice, Zizania palustris L., Supports a Whole Genome Duplication in the Zizania Genus.</title>
        <authorList>
            <person name="Haas M."/>
            <person name="Kono T."/>
            <person name="Macchietto M."/>
            <person name="Millas R."/>
            <person name="McGilp L."/>
            <person name="Shao M."/>
            <person name="Duquette J."/>
            <person name="Hirsch C.N."/>
            <person name="Kimball J."/>
        </authorList>
    </citation>
    <scope>NUCLEOTIDE SEQUENCE</scope>
    <source>
        <tissue evidence="1">Fresh leaf tissue</tissue>
    </source>
</reference>
<evidence type="ECO:0000313" key="1">
    <source>
        <dbReference type="EMBL" id="KAG8059267.1"/>
    </source>
</evidence>
<gene>
    <name evidence="1" type="ORF">GUJ93_ZPchr0002g23479</name>
</gene>
<sequence length="70" mass="7061">MAAKCPPEYTCTNFIYGGACEPSKCYADCAAAYSGTGEGQCFPQQGCRCSYCCKALSTPAAAAAAAGRAA</sequence>
<dbReference type="Proteomes" id="UP000729402">
    <property type="component" value="Unassembled WGS sequence"/>
</dbReference>
<dbReference type="OrthoDB" id="709880at2759"/>